<dbReference type="AlphaFoldDB" id="A0A448YR82"/>
<protein>
    <submittedName>
        <fullName evidence="2">DEKNAAC104648</fullName>
    </submittedName>
</protein>
<dbReference type="EMBL" id="CAACVR010000045">
    <property type="protein sequence ID" value="VEU23443.1"/>
    <property type="molecule type" value="Genomic_DNA"/>
</dbReference>
<sequence length="68" mass="7239">MLKVAILRQSFWGSLAATLPELSVAEFSRNATGCISVGSALTVDVELPVNKIRSSFLATEIIVAFVAK</sequence>
<feature type="chain" id="PRO_5019386818" evidence="1">
    <location>
        <begin position="17"/>
        <end position="68"/>
    </location>
</feature>
<keyword evidence="1" id="KW-0732">Signal</keyword>
<feature type="signal peptide" evidence="1">
    <location>
        <begin position="1"/>
        <end position="16"/>
    </location>
</feature>
<evidence type="ECO:0000313" key="2">
    <source>
        <dbReference type="EMBL" id="VEU23443.1"/>
    </source>
</evidence>
<keyword evidence="3" id="KW-1185">Reference proteome</keyword>
<evidence type="ECO:0000313" key="3">
    <source>
        <dbReference type="Proteomes" id="UP000290900"/>
    </source>
</evidence>
<accession>A0A448YR82</accession>
<dbReference type="Proteomes" id="UP000290900">
    <property type="component" value="Unassembled WGS sequence"/>
</dbReference>
<proteinExistence type="predicted"/>
<name>A0A448YR82_BRENA</name>
<gene>
    <name evidence="2" type="ORF">BRENAR_LOCUS4173</name>
</gene>
<organism evidence="2 3">
    <name type="scientific">Brettanomyces naardenensis</name>
    <name type="common">Yeast</name>
    <dbReference type="NCBI Taxonomy" id="13370"/>
    <lineage>
        <taxon>Eukaryota</taxon>
        <taxon>Fungi</taxon>
        <taxon>Dikarya</taxon>
        <taxon>Ascomycota</taxon>
        <taxon>Saccharomycotina</taxon>
        <taxon>Pichiomycetes</taxon>
        <taxon>Pichiales</taxon>
        <taxon>Pichiaceae</taxon>
        <taxon>Brettanomyces</taxon>
    </lineage>
</organism>
<evidence type="ECO:0000256" key="1">
    <source>
        <dbReference type="SAM" id="SignalP"/>
    </source>
</evidence>
<dbReference type="InParanoid" id="A0A448YR82"/>
<reference evidence="2 3" key="1">
    <citation type="submission" date="2018-12" db="EMBL/GenBank/DDBJ databases">
        <authorList>
            <person name="Tiukova I."/>
            <person name="Dainat J."/>
        </authorList>
    </citation>
    <scope>NUCLEOTIDE SEQUENCE [LARGE SCALE GENOMIC DNA]</scope>
</reference>